<feature type="compositionally biased region" description="Acidic residues" evidence="9">
    <location>
        <begin position="309"/>
        <end position="319"/>
    </location>
</feature>
<dbReference type="PROSITE" id="PS00108">
    <property type="entry name" value="PROTEIN_KINASE_ST"/>
    <property type="match status" value="1"/>
</dbReference>
<sequence>MSMDIKISIVDRSSFCILKWIGGGGFGQVFKVIRNGEIVACKQIQTNDPRLALEEHRHMTLVKRGPQIVAVHNEVEWNSNSRTLSFFMDFYKGKDLDRQIVTMRASGGSFTESQILQIGYQIAVALEYCHKKRILHQDIKPMNVLLDTPWNPSSDPTVPNLFVTDFGIASHAKTIGTRLTWERGTEGYQAPEIHDRGVCAAFSEKSDVYAFGCVLFRLCTLKHPSLPLAGIKPLEVSKDYSINLLSLISSMLSIDRFKRPTAFEVKEQLMTLIRKISSTAKECRQCRCVFLSNNKLHKHLQETLHYRDENEESSDEEGPLEPAARNEPLGEIGFRIKGADAQNEALNQVGFRIKGAATGYVSEENPRICAVCKRDFDAKKHLFKHLHYCR</sequence>
<dbReference type="InterPro" id="IPR008271">
    <property type="entry name" value="Ser/Thr_kinase_AS"/>
</dbReference>
<comment type="caution">
    <text evidence="11">The sequence shown here is derived from an EMBL/GenBank/DDBJ whole genome shotgun (WGS) entry which is preliminary data.</text>
</comment>
<evidence type="ECO:0000256" key="1">
    <source>
        <dbReference type="ARBA" id="ARBA00010886"/>
    </source>
</evidence>
<reference evidence="12" key="1">
    <citation type="journal article" date="2020" name="Stud. Mycol.">
        <title>101 Dothideomycetes genomes: A test case for predicting lifestyles and emergence of pathogens.</title>
        <authorList>
            <person name="Haridas S."/>
            <person name="Albert R."/>
            <person name="Binder M."/>
            <person name="Bloem J."/>
            <person name="LaButti K."/>
            <person name="Salamov A."/>
            <person name="Andreopoulos B."/>
            <person name="Baker S."/>
            <person name="Barry K."/>
            <person name="Bills G."/>
            <person name="Bluhm B."/>
            <person name="Cannon C."/>
            <person name="Castanera R."/>
            <person name="Culley D."/>
            <person name="Daum C."/>
            <person name="Ezra D."/>
            <person name="Gonzalez J."/>
            <person name="Henrissat B."/>
            <person name="Kuo A."/>
            <person name="Liang C."/>
            <person name="Lipzen A."/>
            <person name="Lutzoni F."/>
            <person name="Magnuson J."/>
            <person name="Mondo S."/>
            <person name="Nolan M."/>
            <person name="Ohm R."/>
            <person name="Pangilinan J."/>
            <person name="Park H.-J."/>
            <person name="Ramirez L."/>
            <person name="Alfaro M."/>
            <person name="Sun H."/>
            <person name="Tritt A."/>
            <person name="Yoshinaga Y."/>
            <person name="Zwiers L.-H."/>
            <person name="Turgeon B."/>
            <person name="Goodwin S."/>
            <person name="Spatafora J."/>
            <person name="Crous P."/>
            <person name="Grigoriev I."/>
        </authorList>
    </citation>
    <scope>NUCLEOTIDE SEQUENCE [LARGE SCALE GENOMIC DNA]</scope>
    <source>
        <strain evidence="12">CBS 304.66</strain>
    </source>
</reference>
<dbReference type="Pfam" id="PF00069">
    <property type="entry name" value="Pkinase"/>
    <property type="match status" value="1"/>
</dbReference>
<dbReference type="PROSITE" id="PS00107">
    <property type="entry name" value="PROTEIN_KINASE_ATP"/>
    <property type="match status" value="1"/>
</dbReference>
<dbReference type="InterPro" id="IPR017441">
    <property type="entry name" value="Protein_kinase_ATP_BS"/>
</dbReference>
<name>A0A9P4N0P4_9PLEO</name>
<dbReference type="AlphaFoldDB" id="A0A9P4N0P4"/>
<dbReference type="PROSITE" id="PS00028">
    <property type="entry name" value="ZINC_FINGER_C2H2_1"/>
    <property type="match status" value="1"/>
</dbReference>
<accession>A0A9P4N0P4</accession>
<evidence type="ECO:0000256" key="3">
    <source>
        <dbReference type="ARBA" id="ARBA00022679"/>
    </source>
</evidence>
<proteinExistence type="inferred from homology"/>
<dbReference type="GO" id="GO:0004674">
    <property type="term" value="F:protein serine/threonine kinase activity"/>
    <property type="evidence" value="ECO:0007669"/>
    <property type="project" value="UniProtKB-KW"/>
</dbReference>
<evidence type="ECO:0000256" key="4">
    <source>
        <dbReference type="ARBA" id="ARBA00022741"/>
    </source>
</evidence>
<dbReference type="SUPFAM" id="SSF56112">
    <property type="entry name" value="Protein kinase-like (PK-like)"/>
    <property type="match status" value="1"/>
</dbReference>
<evidence type="ECO:0000256" key="6">
    <source>
        <dbReference type="ARBA" id="ARBA00022840"/>
    </source>
</evidence>
<dbReference type="Gene3D" id="1.10.510.10">
    <property type="entry name" value="Transferase(Phosphotransferase) domain 1"/>
    <property type="match status" value="1"/>
</dbReference>
<keyword evidence="4 7" id="KW-0547">Nucleotide-binding</keyword>
<keyword evidence="6 7" id="KW-0067">ATP-binding</keyword>
<dbReference type="PROSITE" id="PS50011">
    <property type="entry name" value="PROTEIN_KINASE_DOM"/>
    <property type="match status" value="1"/>
</dbReference>
<feature type="domain" description="Protein kinase" evidence="10">
    <location>
        <begin position="15"/>
        <end position="273"/>
    </location>
</feature>
<keyword evidence="3" id="KW-0808">Transferase</keyword>
<comment type="similarity">
    <text evidence="1">Belongs to the protein kinase superfamily. NEK Ser/Thr protein kinase family. NIMA subfamily.</text>
</comment>
<organism evidence="11 12">
    <name type="scientific">Lojkania enalia</name>
    <dbReference type="NCBI Taxonomy" id="147567"/>
    <lineage>
        <taxon>Eukaryota</taxon>
        <taxon>Fungi</taxon>
        <taxon>Dikarya</taxon>
        <taxon>Ascomycota</taxon>
        <taxon>Pezizomycotina</taxon>
        <taxon>Dothideomycetes</taxon>
        <taxon>Pleosporomycetidae</taxon>
        <taxon>Pleosporales</taxon>
        <taxon>Pleosporales incertae sedis</taxon>
        <taxon>Lojkania</taxon>
    </lineage>
</organism>
<dbReference type="PANTHER" id="PTHR43671">
    <property type="entry name" value="SERINE/THREONINE-PROTEIN KINASE NEK"/>
    <property type="match status" value="1"/>
</dbReference>
<feature type="binding site" evidence="7">
    <location>
        <position position="42"/>
    </location>
    <ligand>
        <name>ATP</name>
        <dbReference type="ChEBI" id="CHEBI:30616"/>
    </ligand>
</feature>
<feature type="region of interest" description="Disordered" evidence="9">
    <location>
        <begin position="306"/>
        <end position="325"/>
    </location>
</feature>
<protein>
    <recommendedName>
        <fullName evidence="2">non-specific serine/threonine protein kinase</fullName>
        <ecNumber evidence="2">2.7.11.1</ecNumber>
    </recommendedName>
</protein>
<dbReference type="InterPro" id="IPR011009">
    <property type="entry name" value="Kinase-like_dom_sf"/>
</dbReference>
<dbReference type="GO" id="GO:0005524">
    <property type="term" value="F:ATP binding"/>
    <property type="evidence" value="ECO:0007669"/>
    <property type="project" value="UniProtKB-UniRule"/>
</dbReference>
<dbReference type="SMART" id="SM00220">
    <property type="entry name" value="S_TKc"/>
    <property type="match status" value="1"/>
</dbReference>
<dbReference type="InterPro" id="IPR050660">
    <property type="entry name" value="NEK_Ser/Thr_kinase"/>
</dbReference>
<dbReference type="PANTHER" id="PTHR43671:SF13">
    <property type="entry name" value="SERINE_THREONINE-PROTEIN KINASE NEK2"/>
    <property type="match status" value="1"/>
</dbReference>
<dbReference type="Proteomes" id="UP000800093">
    <property type="component" value="Unassembled WGS sequence"/>
</dbReference>
<evidence type="ECO:0000256" key="5">
    <source>
        <dbReference type="ARBA" id="ARBA00022777"/>
    </source>
</evidence>
<evidence type="ECO:0000259" key="10">
    <source>
        <dbReference type="PROSITE" id="PS50011"/>
    </source>
</evidence>
<evidence type="ECO:0000313" key="11">
    <source>
        <dbReference type="EMBL" id="KAF2257894.1"/>
    </source>
</evidence>
<gene>
    <name evidence="11" type="ORF">CC78DRAFT_622241</name>
</gene>
<keyword evidence="8" id="KW-0723">Serine/threonine-protein kinase</keyword>
<keyword evidence="5" id="KW-0418">Kinase</keyword>
<evidence type="ECO:0000256" key="7">
    <source>
        <dbReference type="PROSITE-ProRule" id="PRU10141"/>
    </source>
</evidence>
<evidence type="ECO:0000313" key="12">
    <source>
        <dbReference type="Proteomes" id="UP000800093"/>
    </source>
</evidence>
<feature type="non-terminal residue" evidence="11">
    <location>
        <position position="390"/>
    </location>
</feature>
<evidence type="ECO:0000256" key="8">
    <source>
        <dbReference type="RuleBase" id="RU000304"/>
    </source>
</evidence>
<dbReference type="InterPro" id="IPR000719">
    <property type="entry name" value="Prot_kinase_dom"/>
</dbReference>
<evidence type="ECO:0000256" key="9">
    <source>
        <dbReference type="SAM" id="MobiDB-lite"/>
    </source>
</evidence>
<dbReference type="OrthoDB" id="310217at2759"/>
<dbReference type="EC" id="2.7.11.1" evidence="2"/>
<keyword evidence="12" id="KW-1185">Reference proteome</keyword>
<evidence type="ECO:0000256" key="2">
    <source>
        <dbReference type="ARBA" id="ARBA00012513"/>
    </source>
</evidence>
<dbReference type="EMBL" id="ML986822">
    <property type="protein sequence ID" value="KAF2257894.1"/>
    <property type="molecule type" value="Genomic_DNA"/>
</dbReference>
<dbReference type="InterPro" id="IPR013087">
    <property type="entry name" value="Znf_C2H2_type"/>
</dbReference>